<feature type="compositionally biased region" description="Low complexity" evidence="1">
    <location>
        <begin position="261"/>
        <end position="287"/>
    </location>
</feature>
<dbReference type="RefSeq" id="XP_047772883.1">
    <property type="nucleotide sequence ID" value="XM_047921219.1"/>
</dbReference>
<proteinExistence type="predicted"/>
<accession>A0ABQ8JYQ1</accession>
<feature type="compositionally biased region" description="Acidic residues" evidence="1">
    <location>
        <begin position="140"/>
        <end position="156"/>
    </location>
</feature>
<evidence type="ECO:0000259" key="2">
    <source>
        <dbReference type="Pfam" id="PF24764"/>
    </source>
</evidence>
<organism evidence="3 4">
    <name type="scientific">Rhodofomes roseus</name>
    <dbReference type="NCBI Taxonomy" id="34475"/>
    <lineage>
        <taxon>Eukaryota</taxon>
        <taxon>Fungi</taxon>
        <taxon>Dikarya</taxon>
        <taxon>Basidiomycota</taxon>
        <taxon>Agaricomycotina</taxon>
        <taxon>Agaricomycetes</taxon>
        <taxon>Polyporales</taxon>
        <taxon>Rhodofomes</taxon>
    </lineage>
</organism>
<gene>
    <name evidence="3" type="ORF">C8Q71DRAFT_718329</name>
</gene>
<protein>
    <recommendedName>
        <fullName evidence="2">Integrase core domain-containing protein</fullName>
    </recommendedName>
</protein>
<dbReference type="Pfam" id="PF24764">
    <property type="entry name" value="rva_4"/>
    <property type="match status" value="1"/>
</dbReference>
<dbReference type="Proteomes" id="UP000814176">
    <property type="component" value="Unassembled WGS sequence"/>
</dbReference>
<dbReference type="GeneID" id="72001951"/>
<comment type="caution">
    <text evidence="3">The sequence shown here is derived from an EMBL/GenBank/DDBJ whole genome shotgun (WGS) entry which is preliminary data.</text>
</comment>
<feature type="region of interest" description="Disordered" evidence="1">
    <location>
        <begin position="123"/>
        <end position="162"/>
    </location>
</feature>
<dbReference type="InterPro" id="IPR058913">
    <property type="entry name" value="Integrase_dom_put"/>
</dbReference>
<keyword evidence="4" id="KW-1185">Reference proteome</keyword>
<evidence type="ECO:0000313" key="4">
    <source>
        <dbReference type="Proteomes" id="UP000814176"/>
    </source>
</evidence>
<feature type="region of interest" description="Disordered" evidence="1">
    <location>
        <begin position="261"/>
        <end position="293"/>
    </location>
</feature>
<feature type="domain" description="Integrase core" evidence="2">
    <location>
        <begin position="9"/>
        <end position="93"/>
    </location>
</feature>
<evidence type="ECO:0000256" key="1">
    <source>
        <dbReference type="SAM" id="MobiDB-lite"/>
    </source>
</evidence>
<evidence type="ECO:0000313" key="3">
    <source>
        <dbReference type="EMBL" id="KAH9829409.1"/>
    </source>
</evidence>
<dbReference type="EMBL" id="JADCUA010000039">
    <property type="protein sequence ID" value="KAH9829409.1"/>
    <property type="molecule type" value="Genomic_DNA"/>
</dbReference>
<sequence length="293" mass="33082">MTTVELAHSSTRNQKIERIWVDVGEGFVRRWRVFFTRLEGMHGLDAGNPAHLWLLHELFLSDIDTDADNWVQNWNLHKLSGKHRNQTPSDIRHLAKVTVGMYEDEYADIDPDILTEYLGVEGAPRGRRRGQTGAGHSNDTDDEDEPLEGDLDSDAEASDKEASNIRHAAIKVARHKNPFESQEDEDAFWVTLDSVTDTGFVPRHMNIREEEWEQDGYPTHENLVVGKRKPPLRVELPHELWLPRAEAWCRAVWVLTQILSKGSSSSESGSSSSLESDSSSSSGSDHSMNTDDV</sequence>
<reference evidence="3 4" key="1">
    <citation type="journal article" date="2021" name="Environ. Microbiol.">
        <title>Gene family expansions and transcriptome signatures uncover fungal adaptations to wood decay.</title>
        <authorList>
            <person name="Hage H."/>
            <person name="Miyauchi S."/>
            <person name="Viragh M."/>
            <person name="Drula E."/>
            <person name="Min B."/>
            <person name="Chaduli D."/>
            <person name="Navarro D."/>
            <person name="Favel A."/>
            <person name="Norest M."/>
            <person name="Lesage-Meessen L."/>
            <person name="Balint B."/>
            <person name="Merenyi Z."/>
            <person name="de Eugenio L."/>
            <person name="Morin E."/>
            <person name="Martinez A.T."/>
            <person name="Baldrian P."/>
            <person name="Stursova M."/>
            <person name="Martinez M.J."/>
            <person name="Novotny C."/>
            <person name="Magnuson J.K."/>
            <person name="Spatafora J.W."/>
            <person name="Maurice S."/>
            <person name="Pangilinan J."/>
            <person name="Andreopoulos W."/>
            <person name="LaButti K."/>
            <person name="Hundley H."/>
            <person name="Na H."/>
            <person name="Kuo A."/>
            <person name="Barry K."/>
            <person name="Lipzen A."/>
            <person name="Henrissat B."/>
            <person name="Riley R."/>
            <person name="Ahrendt S."/>
            <person name="Nagy L.G."/>
            <person name="Grigoriev I.V."/>
            <person name="Martin F."/>
            <person name="Rosso M.N."/>
        </authorList>
    </citation>
    <scope>NUCLEOTIDE SEQUENCE [LARGE SCALE GENOMIC DNA]</scope>
    <source>
        <strain evidence="3 4">CIRM-BRFM 1785</strain>
    </source>
</reference>
<name>A0ABQ8JYQ1_9APHY</name>